<feature type="region of interest" description="Disordered" evidence="1">
    <location>
        <begin position="25"/>
        <end position="53"/>
    </location>
</feature>
<protein>
    <submittedName>
        <fullName evidence="2">Uncharacterized protein</fullName>
    </submittedName>
</protein>
<evidence type="ECO:0000313" key="2">
    <source>
        <dbReference type="EMBL" id="SEJ73620.1"/>
    </source>
</evidence>
<dbReference type="AlphaFoldDB" id="A0A1H7BHB7"/>
<gene>
    <name evidence="2" type="ORF">SAMN04488058_11654</name>
</gene>
<keyword evidence="3" id="KW-1185">Reference proteome</keyword>
<reference evidence="3" key="1">
    <citation type="submission" date="2016-10" db="EMBL/GenBank/DDBJ databases">
        <authorList>
            <person name="Varghese N."/>
            <person name="Submissions S."/>
        </authorList>
    </citation>
    <scope>NUCLEOTIDE SEQUENCE [LARGE SCALE GENOMIC DNA]</scope>
    <source>
        <strain evidence="3">CGMCC 1.10218</strain>
    </source>
</reference>
<evidence type="ECO:0000256" key="1">
    <source>
        <dbReference type="SAM" id="MobiDB-lite"/>
    </source>
</evidence>
<sequence length="118" mass="12909">MPTPAKVNALEQSFSNFAPFRRVMGGMKPTRSSRSVKGAASSRSAASAPAKSGGALRLLSRFAVFAPVALELVSHLRGQQKARRGKYYKASSKGKAFDFILDQAQRRYGKGKRKKGWF</sequence>
<dbReference type="EMBL" id="FNZA01000016">
    <property type="protein sequence ID" value="SEJ73620.1"/>
    <property type="molecule type" value="Genomic_DNA"/>
</dbReference>
<dbReference type="STRING" id="856736.SAMN04488058_11654"/>
<dbReference type="Proteomes" id="UP000199223">
    <property type="component" value="Unassembled WGS sequence"/>
</dbReference>
<evidence type="ECO:0000313" key="3">
    <source>
        <dbReference type="Proteomes" id="UP000199223"/>
    </source>
</evidence>
<proteinExistence type="predicted"/>
<feature type="compositionally biased region" description="Low complexity" evidence="1">
    <location>
        <begin position="32"/>
        <end position="53"/>
    </location>
</feature>
<accession>A0A1H7BHB7</accession>
<organism evidence="2 3">
    <name type="scientific">Deinococcus reticulitermitis</name>
    <dbReference type="NCBI Taxonomy" id="856736"/>
    <lineage>
        <taxon>Bacteria</taxon>
        <taxon>Thermotogati</taxon>
        <taxon>Deinococcota</taxon>
        <taxon>Deinococci</taxon>
        <taxon>Deinococcales</taxon>
        <taxon>Deinococcaceae</taxon>
        <taxon>Deinococcus</taxon>
    </lineage>
</organism>
<name>A0A1H7BHB7_9DEIO</name>